<comment type="similarity">
    <text evidence="4">Belongs to the TRAFAC class dynamin-like GTPase superfamily. GB1/RHD3 GTPase family.</text>
</comment>
<dbReference type="PROSITE" id="PS51715">
    <property type="entry name" value="G_GB1_RHD3"/>
    <property type="match status" value="1"/>
</dbReference>
<keyword evidence="5" id="KW-1133">Transmembrane helix</keyword>
<dbReference type="InterPro" id="IPR030386">
    <property type="entry name" value="G_GB1_RHD3_dom"/>
</dbReference>
<dbReference type="InterPro" id="IPR015894">
    <property type="entry name" value="Guanylate-bd_N"/>
</dbReference>
<dbReference type="Ensembl" id="ENSPMGT00000028145.1">
    <property type="protein sequence ID" value="ENSPMGP00000026428.1"/>
    <property type="gene ID" value="ENSPMGG00000021314.1"/>
</dbReference>
<evidence type="ECO:0000256" key="1">
    <source>
        <dbReference type="ARBA" id="ARBA00022741"/>
    </source>
</evidence>
<accession>A0A3B4BA82</accession>
<reference evidence="7" key="2">
    <citation type="submission" date="2025-09" db="UniProtKB">
        <authorList>
            <consortium name="Ensembl"/>
        </authorList>
    </citation>
    <scope>IDENTIFICATION</scope>
</reference>
<feature type="domain" description="GB1/RHD3-type G" evidence="6">
    <location>
        <begin position="75"/>
        <end position="317"/>
    </location>
</feature>
<dbReference type="Proteomes" id="UP000261520">
    <property type="component" value="Unplaced"/>
</dbReference>
<name>A0A3B4BA82_9GOBI</name>
<dbReference type="PANTHER" id="PTHR10751">
    <property type="entry name" value="GUANYLATE BINDING PROTEIN"/>
    <property type="match status" value="1"/>
</dbReference>
<dbReference type="SUPFAM" id="SSF52540">
    <property type="entry name" value="P-loop containing nucleoside triphosphate hydrolases"/>
    <property type="match status" value="1"/>
</dbReference>
<keyword evidence="2" id="KW-0378">Hydrolase</keyword>
<dbReference type="SUPFAM" id="SSF48340">
    <property type="entry name" value="Interferon-induced guanylate-binding protein 1 (GBP1), C-terminal domain"/>
    <property type="match status" value="1"/>
</dbReference>
<sequence length="525" mass="60593">MDCYWNYLCRINADRSVTPPLGALNEKQTYDWSSEEEEAESKARPVQVLLVKDDHTFELDESALTRILLNNTVRDLEVVAVSVAGAFRKGKSFLMDFMLRYMYHHDWLGDSDEPLTGFSWRGGSERETTGIQIWSEVFLVDKPDGRKVAVLLMDTQGTFDSQSTLRDSATVFALSTMISSMQVYNISQNVQEDDLQHLQLFTEYGRLAMEETFLKPFQSMIFLVRDWSFPYEFPYGQEGGMKFLEKRLKISENQHEELQNVRKHIHSCFTNISCFLMPHPGLKVATNPHFDGRIKEIDGEFINNLKVLVPWLLSPENIDVKEINGSKLTCRGLLEYFKAYIKIYQGEELPHPKSMLQLQSRHSVIRDESLQLFRSVKKMGGEEFSRRYLLQLETEIDDVFVQYIKHNDSKNIFHAARTPATLFVVIFVMYIAAGITGFVGVDIIASLCNMILGFALITLCTWAYIRYSGEYRELGAVIDQVAGALWDQALHKLYNVAANHRHLYHHAFPGHHPEEERGERDRKRD</sequence>
<feature type="transmembrane region" description="Helical" evidence="5">
    <location>
        <begin position="444"/>
        <end position="465"/>
    </location>
</feature>
<dbReference type="GO" id="GO:0005525">
    <property type="term" value="F:GTP binding"/>
    <property type="evidence" value="ECO:0007669"/>
    <property type="project" value="UniProtKB-KW"/>
</dbReference>
<keyword evidence="5" id="KW-0472">Membrane</keyword>
<dbReference type="GO" id="GO:0003924">
    <property type="term" value="F:GTPase activity"/>
    <property type="evidence" value="ECO:0007669"/>
    <property type="project" value="InterPro"/>
</dbReference>
<evidence type="ECO:0000313" key="8">
    <source>
        <dbReference type="Proteomes" id="UP000261520"/>
    </source>
</evidence>
<dbReference type="FunFam" id="3.40.50.300:FF:000497">
    <property type="entry name" value="Atlastin-1 isoform 1"/>
    <property type="match status" value="1"/>
</dbReference>
<dbReference type="Pfam" id="PF02263">
    <property type="entry name" value="GBP"/>
    <property type="match status" value="1"/>
</dbReference>
<proteinExistence type="inferred from homology"/>
<evidence type="ECO:0000259" key="6">
    <source>
        <dbReference type="PROSITE" id="PS51715"/>
    </source>
</evidence>
<evidence type="ECO:0000313" key="7">
    <source>
        <dbReference type="Ensembl" id="ENSPMGP00000026428.1"/>
    </source>
</evidence>
<dbReference type="InterPro" id="IPR036543">
    <property type="entry name" value="Guanylate-bd_C_sf"/>
</dbReference>
<dbReference type="STRING" id="409849.ENSPMGP00000026428"/>
<keyword evidence="1" id="KW-0547">Nucleotide-binding</keyword>
<reference evidence="7" key="1">
    <citation type="submission" date="2025-08" db="UniProtKB">
        <authorList>
            <consortium name="Ensembl"/>
        </authorList>
    </citation>
    <scope>IDENTIFICATION</scope>
</reference>
<dbReference type="InterPro" id="IPR027417">
    <property type="entry name" value="P-loop_NTPase"/>
</dbReference>
<evidence type="ECO:0000256" key="3">
    <source>
        <dbReference type="ARBA" id="ARBA00023134"/>
    </source>
</evidence>
<dbReference type="AlphaFoldDB" id="A0A3B4BA82"/>
<evidence type="ECO:0000256" key="2">
    <source>
        <dbReference type="ARBA" id="ARBA00022801"/>
    </source>
</evidence>
<evidence type="ECO:0000256" key="5">
    <source>
        <dbReference type="SAM" id="Phobius"/>
    </source>
</evidence>
<organism evidence="7 8">
    <name type="scientific">Periophthalmus magnuspinnatus</name>
    <dbReference type="NCBI Taxonomy" id="409849"/>
    <lineage>
        <taxon>Eukaryota</taxon>
        <taxon>Metazoa</taxon>
        <taxon>Chordata</taxon>
        <taxon>Craniata</taxon>
        <taxon>Vertebrata</taxon>
        <taxon>Euteleostomi</taxon>
        <taxon>Actinopterygii</taxon>
        <taxon>Neopterygii</taxon>
        <taxon>Teleostei</taxon>
        <taxon>Neoteleostei</taxon>
        <taxon>Acanthomorphata</taxon>
        <taxon>Gobiaria</taxon>
        <taxon>Gobiiformes</taxon>
        <taxon>Gobioidei</taxon>
        <taxon>Gobiidae</taxon>
        <taxon>Oxudercinae</taxon>
        <taxon>Periophthalmus</taxon>
    </lineage>
</organism>
<feature type="transmembrane region" description="Helical" evidence="5">
    <location>
        <begin position="420"/>
        <end position="438"/>
    </location>
</feature>
<protein>
    <recommendedName>
        <fullName evidence="6">GB1/RHD3-type G domain-containing protein</fullName>
    </recommendedName>
</protein>
<evidence type="ECO:0000256" key="4">
    <source>
        <dbReference type="PROSITE-ProRule" id="PRU01052"/>
    </source>
</evidence>
<keyword evidence="3" id="KW-0342">GTP-binding</keyword>
<keyword evidence="8" id="KW-1185">Reference proteome</keyword>
<keyword evidence="5" id="KW-0812">Transmembrane</keyword>
<dbReference type="CDD" id="cd01851">
    <property type="entry name" value="GBP"/>
    <property type="match status" value="1"/>
</dbReference>
<dbReference type="Gene3D" id="3.40.50.300">
    <property type="entry name" value="P-loop containing nucleotide triphosphate hydrolases"/>
    <property type="match status" value="1"/>
</dbReference>